<sequence length="328" mass="35625">MADRPASALDRALSRFDPRTPWFGWGRTLIATAHLITLALTPTAALLHPLLNEAPYPHCQKALAVSAYCVGGEAVSQEWRRWIMVALLAVVASGYRPRWTVWIHAWLLYSIGVSIALPDGGEAIARIAGLLLIPMGMADDRRWHWQRPATPIGPTARGTAFAAFWALRIQLVILYVQSGVSKFGVPDWLNGSAEYYILRDPIFGAAEPFTTPALWLSEHGLTLGLLTWGGIIIELVIAAFLLGPERWRKAAFGLDVLLHASIVATIGLWSFSLIMIGCAAVAAAPDRTPLADSSRTPPQRKEPRKWQTRSSNAAKATSAGAPGSTVPL</sequence>
<keyword evidence="9" id="KW-1185">Reference proteome</keyword>
<evidence type="ECO:0000256" key="2">
    <source>
        <dbReference type="ARBA" id="ARBA00022692"/>
    </source>
</evidence>
<dbReference type="Proteomes" id="UP000659223">
    <property type="component" value="Unassembled WGS sequence"/>
</dbReference>
<evidence type="ECO:0000256" key="5">
    <source>
        <dbReference type="SAM" id="MobiDB-lite"/>
    </source>
</evidence>
<keyword evidence="2 6" id="KW-0812">Transmembrane</keyword>
<dbReference type="InterPro" id="IPR053934">
    <property type="entry name" value="HTTM_dom"/>
</dbReference>
<organism evidence="8 9">
    <name type="scientific">Streptomyces hiroshimensis</name>
    <dbReference type="NCBI Taxonomy" id="66424"/>
    <lineage>
        <taxon>Bacteria</taxon>
        <taxon>Bacillati</taxon>
        <taxon>Actinomycetota</taxon>
        <taxon>Actinomycetes</taxon>
        <taxon>Kitasatosporales</taxon>
        <taxon>Streptomycetaceae</taxon>
        <taxon>Streptomyces</taxon>
    </lineage>
</organism>
<protein>
    <recommendedName>
        <fullName evidence="7">HTTM-like domain-containing protein</fullName>
    </recommendedName>
</protein>
<dbReference type="EMBL" id="BMUT01000018">
    <property type="protein sequence ID" value="GGY06981.1"/>
    <property type="molecule type" value="Genomic_DNA"/>
</dbReference>
<reference evidence="9" key="1">
    <citation type="journal article" date="2019" name="Int. J. Syst. Evol. Microbiol.">
        <title>The Global Catalogue of Microorganisms (GCM) 10K type strain sequencing project: providing services to taxonomists for standard genome sequencing and annotation.</title>
        <authorList>
            <consortium name="The Broad Institute Genomics Platform"/>
            <consortium name="The Broad Institute Genome Sequencing Center for Infectious Disease"/>
            <person name="Wu L."/>
            <person name="Ma J."/>
        </authorList>
    </citation>
    <scope>NUCLEOTIDE SEQUENCE [LARGE SCALE GENOMIC DNA]</scope>
    <source>
        <strain evidence="9">JCM 4586</strain>
    </source>
</reference>
<gene>
    <name evidence="8" type="primary">yitO</name>
    <name evidence="8" type="ORF">GCM10010324_62260</name>
</gene>
<feature type="transmembrane region" description="Helical" evidence="6">
    <location>
        <begin position="225"/>
        <end position="244"/>
    </location>
</feature>
<comment type="subcellular location">
    <subcellularLocation>
        <location evidence="1">Endomembrane system</location>
        <topology evidence="1">Multi-pass membrane protein</topology>
    </subcellularLocation>
</comment>
<dbReference type="InterPro" id="IPR011020">
    <property type="entry name" value="HTTM-like"/>
</dbReference>
<feature type="domain" description="HTTM-like" evidence="7">
    <location>
        <begin position="15"/>
        <end position="287"/>
    </location>
</feature>
<accession>A0ABQ2Z7B1</accession>
<dbReference type="PANTHER" id="PTHR39535">
    <property type="entry name" value="SPORULATION-DELAYING PROTEIN SDPB"/>
    <property type="match status" value="1"/>
</dbReference>
<dbReference type="InterPro" id="IPR052964">
    <property type="entry name" value="Sporulation_signal_mat"/>
</dbReference>
<dbReference type="PANTHER" id="PTHR39535:SF2">
    <property type="entry name" value="HTTM DOMAIN-CONTAINING PROTEIN"/>
    <property type="match status" value="1"/>
</dbReference>
<dbReference type="InterPro" id="IPR023894">
    <property type="entry name" value="Sporulation_SdpB"/>
</dbReference>
<dbReference type="Pfam" id="PF05090">
    <property type="entry name" value="HTTM"/>
    <property type="match status" value="1"/>
</dbReference>
<dbReference type="NCBIfam" id="TIGR04033">
    <property type="entry name" value="export_SdpB"/>
    <property type="match status" value="1"/>
</dbReference>
<evidence type="ECO:0000256" key="6">
    <source>
        <dbReference type="SAM" id="Phobius"/>
    </source>
</evidence>
<evidence type="ECO:0000313" key="9">
    <source>
        <dbReference type="Proteomes" id="UP000659223"/>
    </source>
</evidence>
<evidence type="ECO:0000256" key="3">
    <source>
        <dbReference type="ARBA" id="ARBA00022989"/>
    </source>
</evidence>
<keyword evidence="4 6" id="KW-0472">Membrane</keyword>
<evidence type="ECO:0000256" key="4">
    <source>
        <dbReference type="ARBA" id="ARBA00023136"/>
    </source>
</evidence>
<name>A0ABQ2Z7B1_9ACTN</name>
<dbReference type="SMART" id="SM00752">
    <property type="entry name" value="HTTM"/>
    <property type="match status" value="1"/>
</dbReference>
<dbReference type="RefSeq" id="WP_190025096.1">
    <property type="nucleotide sequence ID" value="NZ_BMUT01000018.1"/>
</dbReference>
<comment type="caution">
    <text evidence="8">The sequence shown here is derived from an EMBL/GenBank/DDBJ whole genome shotgun (WGS) entry which is preliminary data.</text>
</comment>
<feature type="region of interest" description="Disordered" evidence="5">
    <location>
        <begin position="288"/>
        <end position="328"/>
    </location>
</feature>
<evidence type="ECO:0000259" key="7">
    <source>
        <dbReference type="SMART" id="SM00752"/>
    </source>
</evidence>
<keyword evidence="3 6" id="KW-1133">Transmembrane helix</keyword>
<feature type="transmembrane region" description="Helical" evidence="6">
    <location>
        <begin position="256"/>
        <end position="284"/>
    </location>
</feature>
<proteinExistence type="predicted"/>
<evidence type="ECO:0000313" key="8">
    <source>
        <dbReference type="EMBL" id="GGY06981.1"/>
    </source>
</evidence>
<evidence type="ECO:0000256" key="1">
    <source>
        <dbReference type="ARBA" id="ARBA00004127"/>
    </source>
</evidence>